<dbReference type="EMBL" id="KB097747">
    <property type="protein sequence ID" value="ESN90775.1"/>
    <property type="molecule type" value="Genomic_DNA"/>
</dbReference>
<dbReference type="InParanoid" id="T1FIG4"/>
<gene>
    <name evidence="2" type="primary">20208613</name>
    <name evidence="1" type="ORF">HELRODRAFT_182603</name>
</gene>
<dbReference type="HOGENOM" id="CLU_021182_1_1_1"/>
<organism evidence="2 3">
    <name type="scientific">Helobdella robusta</name>
    <name type="common">Californian leech</name>
    <dbReference type="NCBI Taxonomy" id="6412"/>
    <lineage>
        <taxon>Eukaryota</taxon>
        <taxon>Metazoa</taxon>
        <taxon>Spiralia</taxon>
        <taxon>Lophotrochozoa</taxon>
        <taxon>Annelida</taxon>
        <taxon>Clitellata</taxon>
        <taxon>Hirudinea</taxon>
        <taxon>Rhynchobdellida</taxon>
        <taxon>Glossiphoniidae</taxon>
        <taxon>Helobdella</taxon>
    </lineage>
</organism>
<dbReference type="AlphaFoldDB" id="T1FIG4"/>
<reference evidence="1 3" key="2">
    <citation type="journal article" date="2013" name="Nature">
        <title>Insights into bilaterian evolution from three spiralian genomes.</title>
        <authorList>
            <person name="Simakov O."/>
            <person name="Marletaz F."/>
            <person name="Cho S.J."/>
            <person name="Edsinger-Gonzales E."/>
            <person name="Havlak P."/>
            <person name="Hellsten U."/>
            <person name="Kuo D.H."/>
            <person name="Larsson T."/>
            <person name="Lv J."/>
            <person name="Arendt D."/>
            <person name="Savage R."/>
            <person name="Osoegawa K."/>
            <person name="de Jong P."/>
            <person name="Grimwood J."/>
            <person name="Chapman J.A."/>
            <person name="Shapiro H."/>
            <person name="Aerts A."/>
            <person name="Otillar R.P."/>
            <person name="Terry A.Y."/>
            <person name="Boore J.L."/>
            <person name="Grigoriev I.V."/>
            <person name="Lindberg D.R."/>
            <person name="Seaver E.C."/>
            <person name="Weisblat D.A."/>
            <person name="Putnam N.H."/>
            <person name="Rokhsar D.S."/>
        </authorList>
    </citation>
    <scope>NUCLEOTIDE SEQUENCE</scope>
</reference>
<evidence type="ECO:0000313" key="1">
    <source>
        <dbReference type="EMBL" id="ESN90775.1"/>
    </source>
</evidence>
<dbReference type="EnsemblMetazoa" id="HelroT182603">
    <property type="protein sequence ID" value="HelroP182603"/>
    <property type="gene ID" value="HelroG182603"/>
</dbReference>
<dbReference type="GeneID" id="20208613"/>
<sequence>MVPARLDNSSIRVSLCLRLGLPVVSSYRCLCGADVSQLSHHGLSYRLGLGRQTRHSAINDYICRLFKKAYISAIKEPAGLLSESNERPDGYTRVPWSQGCCFVWDKTFCHTLHEKCINYMAMEPGSAAVKTADFKKAKYKDLNDNT</sequence>
<dbReference type="Proteomes" id="UP000015101">
    <property type="component" value="Unassembled WGS sequence"/>
</dbReference>
<dbReference type="KEGG" id="hro:HELRODRAFT_182603"/>
<protein>
    <submittedName>
        <fullName evidence="1 2">Uncharacterized protein</fullName>
    </submittedName>
</protein>
<reference evidence="3" key="1">
    <citation type="submission" date="2012-12" db="EMBL/GenBank/DDBJ databases">
        <authorList>
            <person name="Hellsten U."/>
            <person name="Grimwood J."/>
            <person name="Chapman J.A."/>
            <person name="Shapiro H."/>
            <person name="Aerts A."/>
            <person name="Otillar R.P."/>
            <person name="Terry A.Y."/>
            <person name="Boore J.L."/>
            <person name="Simakov O."/>
            <person name="Marletaz F."/>
            <person name="Cho S.-J."/>
            <person name="Edsinger-Gonzales E."/>
            <person name="Havlak P."/>
            <person name="Kuo D.-H."/>
            <person name="Larsson T."/>
            <person name="Lv J."/>
            <person name="Arendt D."/>
            <person name="Savage R."/>
            <person name="Osoegawa K."/>
            <person name="de Jong P."/>
            <person name="Lindberg D.R."/>
            <person name="Seaver E.C."/>
            <person name="Weisblat D.A."/>
            <person name="Putnam N.H."/>
            <person name="Grigoriev I.V."/>
            <person name="Rokhsar D.S."/>
        </authorList>
    </citation>
    <scope>NUCLEOTIDE SEQUENCE</scope>
</reference>
<dbReference type="OrthoDB" id="7433202at2759"/>
<evidence type="ECO:0000313" key="3">
    <source>
        <dbReference type="Proteomes" id="UP000015101"/>
    </source>
</evidence>
<keyword evidence="3" id="KW-1185">Reference proteome</keyword>
<dbReference type="CTD" id="20208613"/>
<reference evidence="2" key="3">
    <citation type="submission" date="2015-06" db="UniProtKB">
        <authorList>
            <consortium name="EnsemblMetazoa"/>
        </authorList>
    </citation>
    <scope>IDENTIFICATION</scope>
</reference>
<evidence type="ECO:0000313" key="2">
    <source>
        <dbReference type="EnsemblMetazoa" id="HelroP182603"/>
    </source>
</evidence>
<accession>T1FIG4</accession>
<dbReference type="EMBL" id="AMQM01008278">
    <property type="status" value="NOT_ANNOTATED_CDS"/>
    <property type="molecule type" value="Genomic_DNA"/>
</dbReference>
<dbReference type="RefSeq" id="XP_009031097.1">
    <property type="nucleotide sequence ID" value="XM_009032849.1"/>
</dbReference>
<name>T1FIG4_HELRO</name>
<proteinExistence type="predicted"/>